<organism evidence="1 2">
    <name type="scientific">Bauhinia variegata</name>
    <name type="common">Purple orchid tree</name>
    <name type="synonym">Phanera variegata</name>
    <dbReference type="NCBI Taxonomy" id="167791"/>
    <lineage>
        <taxon>Eukaryota</taxon>
        <taxon>Viridiplantae</taxon>
        <taxon>Streptophyta</taxon>
        <taxon>Embryophyta</taxon>
        <taxon>Tracheophyta</taxon>
        <taxon>Spermatophyta</taxon>
        <taxon>Magnoliopsida</taxon>
        <taxon>eudicotyledons</taxon>
        <taxon>Gunneridae</taxon>
        <taxon>Pentapetalae</taxon>
        <taxon>rosids</taxon>
        <taxon>fabids</taxon>
        <taxon>Fabales</taxon>
        <taxon>Fabaceae</taxon>
        <taxon>Cercidoideae</taxon>
        <taxon>Cercideae</taxon>
        <taxon>Bauhiniinae</taxon>
        <taxon>Bauhinia</taxon>
    </lineage>
</organism>
<sequence length="378" mass="42099">MEEHQELQLCIMVQEAKEASSSKNTGLPNQPTINGQKRYIRWLWIALYAVFALLGESAATLLGRLYYDKGGKSKWMGTLLQVIGFPILLPYYCFSTPKTSNRDNSTLTRQPSLSILAFAYVSLGLLLALDCYLYSVGLMYLPVSTYSIISSTQLAFNAFFAFFLNNLKFTPSIVNSLVLLTISSTLLVFQTGSADSGEISKGKYVIGFISTLAASAGYGLLLSLTQFAFMKLQARETLKMVMDMTMYQSNVASCATLVGLFSSGEWKGLKTEIEEFKLRKLFYVLILSFKAISWQVSSIGSVGLIFEVSSLFSNAISVLSLPIVPIMSVIFFHDRMHGIKVISLVLAIWGFVSYIYQQYQQEDCIINGDNTEEGQYMN</sequence>
<evidence type="ECO:0000313" key="2">
    <source>
        <dbReference type="Proteomes" id="UP000828941"/>
    </source>
</evidence>
<proteinExistence type="predicted"/>
<name>A0ACB9KMF8_BAUVA</name>
<accession>A0ACB9KMF8</accession>
<evidence type="ECO:0000313" key="1">
    <source>
        <dbReference type="EMBL" id="KAI4298228.1"/>
    </source>
</evidence>
<protein>
    <submittedName>
        <fullName evidence="1">Uncharacterized protein</fullName>
    </submittedName>
</protein>
<dbReference type="Proteomes" id="UP000828941">
    <property type="component" value="Chromosome 13"/>
</dbReference>
<gene>
    <name evidence="1" type="ORF">L6164_031811</name>
</gene>
<reference evidence="1 2" key="1">
    <citation type="journal article" date="2022" name="DNA Res.">
        <title>Chromosomal-level genome assembly of the orchid tree Bauhinia variegata (Leguminosae; Cercidoideae) supports the allotetraploid origin hypothesis of Bauhinia.</title>
        <authorList>
            <person name="Zhong Y."/>
            <person name="Chen Y."/>
            <person name="Zheng D."/>
            <person name="Pang J."/>
            <person name="Liu Y."/>
            <person name="Luo S."/>
            <person name="Meng S."/>
            <person name="Qian L."/>
            <person name="Wei D."/>
            <person name="Dai S."/>
            <person name="Zhou R."/>
        </authorList>
    </citation>
    <scope>NUCLEOTIDE SEQUENCE [LARGE SCALE GENOMIC DNA]</scope>
    <source>
        <strain evidence="1">BV-YZ2020</strain>
    </source>
</reference>
<keyword evidence="2" id="KW-1185">Reference proteome</keyword>
<dbReference type="EMBL" id="CM039438">
    <property type="protein sequence ID" value="KAI4298228.1"/>
    <property type="molecule type" value="Genomic_DNA"/>
</dbReference>
<comment type="caution">
    <text evidence="1">The sequence shown here is derived from an EMBL/GenBank/DDBJ whole genome shotgun (WGS) entry which is preliminary data.</text>
</comment>